<keyword evidence="1" id="KW-0472">Membrane</keyword>
<evidence type="ECO:0000256" key="1">
    <source>
        <dbReference type="SAM" id="Phobius"/>
    </source>
</evidence>
<dbReference type="AlphaFoldDB" id="D1BEW1"/>
<keyword evidence="3" id="KW-1185">Reference proteome</keyword>
<keyword evidence="1" id="KW-0812">Transmembrane</keyword>
<sequence length="205" mass="23632">MQVVGDSRTLLEQSARLWLRAYPRRWRFSCGEDLVGTLLDLAGPDARTVRLRDGLSVLWAGWALRFREHPPLLPWLRYRLFGADLPVDYRVWMIDDLLGRLHALRWFVAYLVLLVVSMGMFFGVVGDLDVWTQMLSGWPWWVAFGVLSTVVGPRYSARKVWRKHVSGWVPPELRPRRQRAEAVRELAEFRAASGYEGPSSPLARG</sequence>
<dbReference type="EMBL" id="CP001819">
    <property type="protein sequence ID" value="ACZ23397.1"/>
    <property type="molecule type" value="Genomic_DNA"/>
</dbReference>
<protein>
    <submittedName>
        <fullName evidence="2">Uncharacterized protein</fullName>
    </submittedName>
</protein>
<proteinExistence type="predicted"/>
<name>D1BEW1_SANKS</name>
<evidence type="ECO:0000313" key="2">
    <source>
        <dbReference type="EMBL" id="ACZ23397.1"/>
    </source>
</evidence>
<dbReference type="KEGG" id="ske:Sked_35090"/>
<dbReference type="Proteomes" id="UP000000322">
    <property type="component" value="Chromosome"/>
</dbReference>
<dbReference type="eggNOG" id="ENOG5033H47">
    <property type="taxonomic scope" value="Bacteria"/>
</dbReference>
<evidence type="ECO:0000313" key="3">
    <source>
        <dbReference type="Proteomes" id="UP000000322"/>
    </source>
</evidence>
<reference evidence="2 3" key="1">
    <citation type="journal article" date="2009" name="Stand. Genomic Sci.">
        <title>Complete genome sequence of Sanguibacter keddieii type strain (ST-74).</title>
        <authorList>
            <person name="Ivanova N."/>
            <person name="Sikorski J."/>
            <person name="Sims D."/>
            <person name="Brettin T."/>
            <person name="Detter J.C."/>
            <person name="Han C."/>
            <person name="Lapidus A."/>
            <person name="Copeland A."/>
            <person name="Glavina Del Rio T."/>
            <person name="Nolan M."/>
            <person name="Chen F."/>
            <person name="Lucas S."/>
            <person name="Tice H."/>
            <person name="Cheng J.F."/>
            <person name="Bruce D."/>
            <person name="Goodwin L."/>
            <person name="Pitluck S."/>
            <person name="Pati A."/>
            <person name="Mavromatis K."/>
            <person name="Chen A."/>
            <person name="Palaniappan K."/>
            <person name="D'haeseleer P."/>
            <person name="Chain P."/>
            <person name="Bristow J."/>
            <person name="Eisen J.A."/>
            <person name="Markowitz V."/>
            <person name="Hugenholtz P."/>
            <person name="Goker M."/>
            <person name="Pukall R."/>
            <person name="Klenk H.P."/>
            <person name="Kyrpides N.C."/>
        </authorList>
    </citation>
    <scope>NUCLEOTIDE SEQUENCE [LARGE SCALE GENOMIC DNA]</scope>
    <source>
        <strain evidence="3">ATCC 51767 / DSM 10542 / NCFB 3025 / ST-74</strain>
    </source>
</reference>
<dbReference type="HOGENOM" id="CLU_1309393_0_0_11"/>
<dbReference type="STRING" id="446469.Sked_35090"/>
<keyword evidence="1" id="KW-1133">Transmembrane helix</keyword>
<organism evidence="2 3">
    <name type="scientific">Sanguibacter keddieii (strain ATCC 51767 / DSM 10542 / NCFB 3025 / ST-74)</name>
    <dbReference type="NCBI Taxonomy" id="446469"/>
    <lineage>
        <taxon>Bacteria</taxon>
        <taxon>Bacillati</taxon>
        <taxon>Actinomycetota</taxon>
        <taxon>Actinomycetes</taxon>
        <taxon>Micrococcales</taxon>
        <taxon>Sanguibacteraceae</taxon>
        <taxon>Sanguibacter</taxon>
    </lineage>
</organism>
<feature type="transmembrane region" description="Helical" evidence="1">
    <location>
        <begin position="138"/>
        <end position="157"/>
    </location>
</feature>
<gene>
    <name evidence="2" type="ordered locus">Sked_35090</name>
</gene>
<feature type="transmembrane region" description="Helical" evidence="1">
    <location>
        <begin position="107"/>
        <end position="126"/>
    </location>
</feature>
<accession>D1BEW1</accession>